<dbReference type="RefSeq" id="WP_008341078.1">
    <property type="nucleotide sequence ID" value="NZ_AFRZ01000001.1"/>
</dbReference>
<reference evidence="1 2" key="1">
    <citation type="journal article" date="2012" name="Proc. Natl. Acad. Sci. U.S.A.">
        <title>Genome and physiology of a model Epsilonproteobacterium responsible for sulfide detoxification in marine oxygen depletion zones.</title>
        <authorList>
            <person name="Grote J."/>
            <person name="Schott T."/>
            <person name="Bruckner C.G."/>
            <person name="Glockner F.O."/>
            <person name="Jost G."/>
            <person name="Teeling H."/>
            <person name="Labrenz M."/>
            <person name="Jurgens K."/>
        </authorList>
    </citation>
    <scope>NUCLEOTIDE SEQUENCE [LARGE SCALE GENOMIC DNA]</scope>
    <source>
        <strain evidence="1 2">GD1</strain>
    </source>
</reference>
<dbReference type="InterPro" id="IPR011322">
    <property type="entry name" value="N-reg_PII-like_a/b"/>
</dbReference>
<accession>H1FUG1</accession>
<dbReference type="AlphaFoldDB" id="H1FUG1"/>
<keyword evidence="2" id="KW-1185">Reference proteome</keyword>
<proteinExistence type="predicted"/>
<dbReference type="eggNOG" id="ENOG5033JTD">
    <property type="taxonomic scope" value="Bacteria"/>
</dbReference>
<name>H1FUG1_SULGG</name>
<dbReference type="SUPFAM" id="SSF54913">
    <property type="entry name" value="GlnB-like"/>
    <property type="match status" value="1"/>
</dbReference>
<dbReference type="STRING" id="929558.SMGD1_1589"/>
<organism evidence="1 2">
    <name type="scientific">Sulfurimonas gotlandica (strain DSM 19862 / JCM 16533 / GD1)</name>
    <dbReference type="NCBI Taxonomy" id="929558"/>
    <lineage>
        <taxon>Bacteria</taxon>
        <taxon>Pseudomonadati</taxon>
        <taxon>Campylobacterota</taxon>
        <taxon>Epsilonproteobacteria</taxon>
        <taxon>Campylobacterales</taxon>
        <taxon>Sulfurimonadaceae</taxon>
        <taxon>Sulfurimonas</taxon>
    </lineage>
</organism>
<evidence type="ECO:0000313" key="1">
    <source>
        <dbReference type="EMBL" id="EHP30113.1"/>
    </source>
</evidence>
<protein>
    <submittedName>
        <fullName evidence="1">Uncharacterized protein</fullName>
    </submittedName>
</protein>
<dbReference type="Proteomes" id="UP000006431">
    <property type="component" value="Unassembled WGS sequence"/>
</dbReference>
<dbReference type="HOGENOM" id="CLU_2248726_0_0_7"/>
<evidence type="ECO:0000313" key="2">
    <source>
        <dbReference type="Proteomes" id="UP000006431"/>
    </source>
</evidence>
<dbReference type="EMBL" id="AFRZ01000001">
    <property type="protein sequence ID" value="EHP30113.1"/>
    <property type="molecule type" value="Genomic_DNA"/>
</dbReference>
<gene>
    <name evidence="1" type="ORF">SMGD1_1589</name>
</gene>
<sequence>MSRYKLITCILTKPVAIEMITRLKEEKGIITANTTHARGTSSKSEYMMKAEEILTVLVDASEADDIFYFLYSELELDQPHQGMIYQEAVAKSTKYSLPDLSSSV</sequence>
<dbReference type="PATRIC" id="fig|929558.5.peg.1580"/>
<comment type="caution">
    <text evidence="1">The sequence shown here is derived from an EMBL/GenBank/DDBJ whole genome shotgun (WGS) entry which is preliminary data.</text>
</comment>